<sequence length="289" mass="31615">MGGPVSLVSFCPFRRYCAHPPSKFLNKVRIKKTLTSGRPKFSLTVPHRDTLAVLVLSTLCPRFAIPLGGLREGCECATGSWVGSFRSYCSVLRNRAVKADLGQSRAQKAFHEADPRICRSGRSWVGSFRSYRSVLCNRAGKADLGQSRAQKASQEPDPRICRSGRRTEKNEPSVTSVGPQTPATTRGRMRVTFSLAGRIEIHWPCSSYPLCVHSLWISTPPNSGTLCPIAAKLDGPHPPFDTCKPAKAELRSGCQRTAERKEFVWIRGPVAGAMAGPRPNFLPPGAPFP</sequence>
<dbReference type="EMBL" id="JAHRIO010043935">
    <property type="protein sequence ID" value="MEQ2173112.1"/>
    <property type="molecule type" value="Genomic_DNA"/>
</dbReference>
<comment type="caution">
    <text evidence="2">The sequence shown here is derived from an EMBL/GenBank/DDBJ whole genome shotgun (WGS) entry which is preliminary data.</text>
</comment>
<evidence type="ECO:0000313" key="3">
    <source>
        <dbReference type="Proteomes" id="UP001476798"/>
    </source>
</evidence>
<organism evidence="2 3">
    <name type="scientific">Goodea atripinnis</name>
    <dbReference type="NCBI Taxonomy" id="208336"/>
    <lineage>
        <taxon>Eukaryota</taxon>
        <taxon>Metazoa</taxon>
        <taxon>Chordata</taxon>
        <taxon>Craniata</taxon>
        <taxon>Vertebrata</taxon>
        <taxon>Euteleostomi</taxon>
        <taxon>Actinopterygii</taxon>
        <taxon>Neopterygii</taxon>
        <taxon>Teleostei</taxon>
        <taxon>Neoteleostei</taxon>
        <taxon>Acanthomorphata</taxon>
        <taxon>Ovalentaria</taxon>
        <taxon>Atherinomorphae</taxon>
        <taxon>Cyprinodontiformes</taxon>
        <taxon>Goodeidae</taxon>
        <taxon>Goodea</taxon>
    </lineage>
</organism>
<reference evidence="2 3" key="1">
    <citation type="submission" date="2021-06" db="EMBL/GenBank/DDBJ databases">
        <authorList>
            <person name="Palmer J.M."/>
        </authorList>
    </citation>
    <scope>NUCLEOTIDE SEQUENCE [LARGE SCALE GENOMIC DNA]</scope>
    <source>
        <strain evidence="2 3">GA_2019</strain>
        <tissue evidence="2">Muscle</tissue>
    </source>
</reference>
<keyword evidence="3" id="KW-1185">Reference proteome</keyword>
<accession>A0ABV0NSA7</accession>
<evidence type="ECO:0000256" key="1">
    <source>
        <dbReference type="SAM" id="MobiDB-lite"/>
    </source>
</evidence>
<feature type="region of interest" description="Disordered" evidence="1">
    <location>
        <begin position="145"/>
        <end position="185"/>
    </location>
</feature>
<evidence type="ECO:0000313" key="2">
    <source>
        <dbReference type="EMBL" id="MEQ2173112.1"/>
    </source>
</evidence>
<proteinExistence type="predicted"/>
<name>A0ABV0NSA7_9TELE</name>
<feature type="compositionally biased region" description="Basic and acidic residues" evidence="1">
    <location>
        <begin position="154"/>
        <end position="171"/>
    </location>
</feature>
<protein>
    <submittedName>
        <fullName evidence="2">Uncharacterized protein</fullName>
    </submittedName>
</protein>
<feature type="compositionally biased region" description="Polar residues" evidence="1">
    <location>
        <begin position="172"/>
        <end position="184"/>
    </location>
</feature>
<dbReference type="Proteomes" id="UP001476798">
    <property type="component" value="Unassembled WGS sequence"/>
</dbReference>
<gene>
    <name evidence="2" type="ORF">GOODEAATRI_028474</name>
</gene>